<reference evidence="2" key="1">
    <citation type="journal article" date="2019" name="Int. J. Syst. Evol. Microbiol.">
        <title>The Global Catalogue of Microorganisms (GCM) 10K type strain sequencing project: providing services to taxonomists for standard genome sequencing and annotation.</title>
        <authorList>
            <consortium name="The Broad Institute Genomics Platform"/>
            <consortium name="The Broad Institute Genome Sequencing Center for Infectious Disease"/>
            <person name="Wu L."/>
            <person name="Ma J."/>
        </authorList>
    </citation>
    <scope>NUCLEOTIDE SEQUENCE [LARGE SCALE GENOMIC DNA]</scope>
    <source>
        <strain evidence="2">JCM 18283</strain>
    </source>
</reference>
<dbReference type="EMBL" id="BAABJI010000001">
    <property type="protein sequence ID" value="GAA4902204.1"/>
    <property type="molecule type" value="Genomic_DNA"/>
</dbReference>
<keyword evidence="2" id="KW-1185">Reference proteome</keyword>
<protein>
    <submittedName>
        <fullName evidence="1">Uncharacterized protein</fullName>
    </submittedName>
</protein>
<evidence type="ECO:0000313" key="2">
    <source>
        <dbReference type="Proteomes" id="UP001501436"/>
    </source>
</evidence>
<evidence type="ECO:0000313" key="1">
    <source>
        <dbReference type="EMBL" id="GAA4902204.1"/>
    </source>
</evidence>
<dbReference type="Proteomes" id="UP001501436">
    <property type="component" value="Unassembled WGS sequence"/>
</dbReference>
<name>A0ABP9FG33_9SPHI</name>
<proteinExistence type="predicted"/>
<organism evidence="1 2">
    <name type="scientific">Mucilaginibacter defluvii</name>
    <dbReference type="NCBI Taxonomy" id="1196019"/>
    <lineage>
        <taxon>Bacteria</taxon>
        <taxon>Pseudomonadati</taxon>
        <taxon>Bacteroidota</taxon>
        <taxon>Sphingobacteriia</taxon>
        <taxon>Sphingobacteriales</taxon>
        <taxon>Sphingobacteriaceae</taxon>
        <taxon>Mucilaginibacter</taxon>
    </lineage>
</organism>
<dbReference type="RefSeq" id="WP_345328818.1">
    <property type="nucleotide sequence ID" value="NZ_BAABJI010000001.1"/>
</dbReference>
<gene>
    <name evidence="1" type="ORF">GCM10023313_00820</name>
</gene>
<sequence length="105" mass="11846">MKIINTAKPVLIDDLYQYLKANLNRQFADHRKVEIDFDILKDGQSIVIQKPGLYDGFLFKLTPTGSQTLEVAKSEHYVDDVNALTLESVLDELFVKHLGATAPQI</sequence>
<accession>A0ABP9FG33</accession>
<comment type="caution">
    <text evidence="1">The sequence shown here is derived from an EMBL/GenBank/DDBJ whole genome shotgun (WGS) entry which is preliminary data.</text>
</comment>